<evidence type="ECO:0000313" key="3">
    <source>
        <dbReference type="Proteomes" id="UP000315439"/>
    </source>
</evidence>
<keyword evidence="1" id="KW-0732">Signal</keyword>
<organism evidence="2 3">
    <name type="scientific">Aliikangiella coralliicola</name>
    <dbReference type="NCBI Taxonomy" id="2592383"/>
    <lineage>
        <taxon>Bacteria</taxon>
        <taxon>Pseudomonadati</taxon>
        <taxon>Pseudomonadota</taxon>
        <taxon>Gammaproteobacteria</taxon>
        <taxon>Oceanospirillales</taxon>
        <taxon>Pleioneaceae</taxon>
        <taxon>Aliikangiella</taxon>
    </lineage>
</organism>
<feature type="chain" id="PRO_5022176871" evidence="1">
    <location>
        <begin position="22"/>
        <end position="89"/>
    </location>
</feature>
<evidence type="ECO:0000313" key="2">
    <source>
        <dbReference type="EMBL" id="TQV85817.1"/>
    </source>
</evidence>
<sequence>MKLKYLAISTSLAIALAQVSAKEKSNEHATKLSLETYSYNALLVNNKTESSVRSHFAECLRQYKDCMADPGIDSDLCSQMYIDDCLLNP</sequence>
<dbReference type="RefSeq" id="WP_142932736.1">
    <property type="nucleotide sequence ID" value="NZ_ML660167.1"/>
</dbReference>
<evidence type="ECO:0000256" key="1">
    <source>
        <dbReference type="SAM" id="SignalP"/>
    </source>
</evidence>
<dbReference type="EMBL" id="VIKS01000011">
    <property type="protein sequence ID" value="TQV85817.1"/>
    <property type="molecule type" value="Genomic_DNA"/>
</dbReference>
<keyword evidence="3" id="KW-1185">Reference proteome</keyword>
<feature type="signal peptide" evidence="1">
    <location>
        <begin position="1"/>
        <end position="21"/>
    </location>
</feature>
<proteinExistence type="predicted"/>
<protein>
    <submittedName>
        <fullName evidence="2">Uncharacterized protein</fullName>
    </submittedName>
</protein>
<name>A0A545U8L8_9GAMM</name>
<dbReference type="Proteomes" id="UP000315439">
    <property type="component" value="Unassembled WGS sequence"/>
</dbReference>
<gene>
    <name evidence="2" type="ORF">FLL46_17990</name>
</gene>
<comment type="caution">
    <text evidence="2">The sequence shown here is derived from an EMBL/GenBank/DDBJ whole genome shotgun (WGS) entry which is preliminary data.</text>
</comment>
<accession>A0A545U8L8</accession>
<dbReference type="AlphaFoldDB" id="A0A545U8L8"/>
<reference evidence="2 3" key="1">
    <citation type="submission" date="2019-07" db="EMBL/GenBank/DDBJ databases">
        <title>Draft genome for Aliikangiella sp. M105.</title>
        <authorList>
            <person name="Wang G."/>
        </authorList>
    </citation>
    <scope>NUCLEOTIDE SEQUENCE [LARGE SCALE GENOMIC DNA]</scope>
    <source>
        <strain evidence="2 3">M105</strain>
    </source>
</reference>